<dbReference type="KEGG" id="tao:THIAE_05250"/>
<dbReference type="UniPathway" id="UPA00079"/>
<dbReference type="InParanoid" id="W0DRN6"/>
<evidence type="ECO:0000256" key="4">
    <source>
        <dbReference type="ARBA" id="ARBA00022475"/>
    </source>
</evidence>
<dbReference type="HOGENOM" id="CLU_043611_0_1_6"/>
<evidence type="ECO:0000256" key="5">
    <source>
        <dbReference type="ARBA" id="ARBA00022679"/>
    </source>
</evidence>
<dbReference type="OrthoDB" id="3344514at2"/>
<accession>W0DRN6</accession>
<keyword evidence="11" id="KW-1185">Reference proteome</keyword>
<dbReference type="GO" id="GO:0016020">
    <property type="term" value="C:membrane"/>
    <property type="evidence" value="ECO:0007669"/>
    <property type="project" value="UniProtKB-SubCell"/>
</dbReference>
<feature type="transmembrane region" description="Helical" evidence="9">
    <location>
        <begin position="163"/>
        <end position="182"/>
    </location>
</feature>
<reference evidence="10 11" key="1">
    <citation type="submission" date="2013-12" db="EMBL/GenBank/DDBJ databases">
        <authorList>
            <consortium name="DOE Joint Genome Institute"/>
            <person name="Kappler U."/>
            <person name="Huntemann M."/>
            <person name="Han J."/>
            <person name="Chen A."/>
            <person name="Kyrpides N."/>
            <person name="Mavromatis K."/>
            <person name="Markowitz V."/>
            <person name="Palaniappan K."/>
            <person name="Ivanova N."/>
            <person name="Schaumberg A."/>
            <person name="Pati A."/>
            <person name="Liolios K."/>
            <person name="Nordberg H.P."/>
            <person name="Cantor M.N."/>
            <person name="Hua S.X."/>
            <person name="Woyke T."/>
        </authorList>
    </citation>
    <scope>NUCLEOTIDE SEQUENCE [LARGE SCALE GENOMIC DNA]</scope>
    <source>
        <strain evidence="11">AL2</strain>
    </source>
</reference>
<feature type="transmembrane region" description="Helical" evidence="9">
    <location>
        <begin position="228"/>
        <end position="249"/>
    </location>
</feature>
<dbReference type="Gene3D" id="1.10.357.140">
    <property type="entry name" value="UbiA prenyltransferase"/>
    <property type="match status" value="1"/>
</dbReference>
<evidence type="ECO:0000256" key="3">
    <source>
        <dbReference type="ARBA" id="ARBA00022428"/>
    </source>
</evidence>
<keyword evidence="3" id="KW-0474">Menaquinone biosynthesis</keyword>
<dbReference type="FunCoup" id="W0DRN6">
    <property type="interactions" value="285"/>
</dbReference>
<evidence type="ECO:0000313" key="10">
    <source>
        <dbReference type="EMBL" id="AHF01275.1"/>
    </source>
</evidence>
<keyword evidence="4" id="KW-1003">Cell membrane</keyword>
<feature type="transmembrane region" description="Helical" evidence="9">
    <location>
        <begin position="133"/>
        <end position="151"/>
    </location>
</feature>
<dbReference type="InterPro" id="IPR044878">
    <property type="entry name" value="UbiA_sf"/>
</dbReference>
<gene>
    <name evidence="10" type="ORF">THIAE_05250</name>
</gene>
<keyword evidence="8 9" id="KW-0472">Membrane</keyword>
<dbReference type="RefSeq" id="WP_006460341.1">
    <property type="nucleotide sequence ID" value="NZ_CP007030.1"/>
</dbReference>
<evidence type="ECO:0000256" key="1">
    <source>
        <dbReference type="ARBA" id="ARBA00004141"/>
    </source>
</evidence>
<dbReference type="eggNOG" id="COG1575">
    <property type="taxonomic scope" value="Bacteria"/>
</dbReference>
<dbReference type="GO" id="GO:0004659">
    <property type="term" value="F:prenyltransferase activity"/>
    <property type="evidence" value="ECO:0007669"/>
    <property type="project" value="InterPro"/>
</dbReference>
<dbReference type="Pfam" id="PF01040">
    <property type="entry name" value="UbiA"/>
    <property type="match status" value="1"/>
</dbReference>
<feature type="transmembrane region" description="Helical" evidence="9">
    <location>
        <begin position="53"/>
        <end position="71"/>
    </location>
</feature>
<comment type="subcellular location">
    <subcellularLocation>
        <location evidence="1">Membrane</location>
        <topology evidence="1">Multi-pass membrane protein</topology>
    </subcellularLocation>
</comment>
<keyword evidence="10" id="KW-0830">Ubiquinone</keyword>
<keyword evidence="6 9" id="KW-0812">Transmembrane</keyword>
<dbReference type="GO" id="GO:0009234">
    <property type="term" value="P:menaquinone biosynthetic process"/>
    <property type="evidence" value="ECO:0007669"/>
    <property type="project" value="UniProtKB-UniPathway"/>
</dbReference>
<evidence type="ECO:0000256" key="9">
    <source>
        <dbReference type="SAM" id="Phobius"/>
    </source>
</evidence>
<sequence length="313" mass="34216">MQSAFPPVNCRRFCTLRVLWQTSRPNFLILALVVTALTVAWLVWAGFELSPGLVIMVSLAALVVHASVNWLNEVHDARTGLDQLTQRTPFNGGSGALQGYPEALKNVQTAAFIAIACAVGFGIYLVWLWDWRIIPLGLLGLVVILSYSPWMTRQPVWGWSSPGLGLGWVLMLGVAFALTGHYPTELMALALLPFLLINNLLLLNQFPDKQADQQVGRRTLPLAVGDRHALWVFKASVLVSVLLLVGLIGLGVLPWLSLVALVGFVPAALIWSKLQPHFEHTADALFILTMNVVMILGVLALLAISLMISAWMG</sequence>
<dbReference type="InterPro" id="IPR000537">
    <property type="entry name" value="UbiA_prenyltransferase"/>
</dbReference>
<comment type="pathway">
    <text evidence="2">Quinol/quinone metabolism; menaquinone biosynthesis.</text>
</comment>
<keyword evidence="7 9" id="KW-1133">Transmembrane helix</keyword>
<dbReference type="EMBL" id="CP007030">
    <property type="protein sequence ID" value="AHF01275.1"/>
    <property type="molecule type" value="Genomic_DNA"/>
</dbReference>
<feature type="transmembrane region" description="Helical" evidence="9">
    <location>
        <begin position="109"/>
        <end position="127"/>
    </location>
</feature>
<evidence type="ECO:0000256" key="8">
    <source>
        <dbReference type="ARBA" id="ARBA00023136"/>
    </source>
</evidence>
<keyword evidence="5" id="KW-0808">Transferase</keyword>
<protein>
    <submittedName>
        <fullName evidence="10">Ubiquinone biosynthesis protein UbiA</fullName>
    </submittedName>
</protein>
<evidence type="ECO:0000256" key="6">
    <source>
        <dbReference type="ARBA" id="ARBA00022692"/>
    </source>
</evidence>
<dbReference type="Proteomes" id="UP000005380">
    <property type="component" value="Chromosome"/>
</dbReference>
<name>W0DRN6_9GAMM</name>
<dbReference type="GO" id="GO:0042371">
    <property type="term" value="P:vitamin K biosynthetic process"/>
    <property type="evidence" value="ECO:0007669"/>
    <property type="project" value="TreeGrafter"/>
</dbReference>
<dbReference type="STRING" id="717772.THIAE_05250"/>
<feature type="transmembrane region" description="Helical" evidence="9">
    <location>
        <begin position="284"/>
        <end position="312"/>
    </location>
</feature>
<dbReference type="Gene3D" id="1.20.120.1780">
    <property type="entry name" value="UbiA prenyltransferase"/>
    <property type="match status" value="1"/>
</dbReference>
<dbReference type="CDD" id="cd13962">
    <property type="entry name" value="PT_UbiA_UBIAD1"/>
    <property type="match status" value="1"/>
</dbReference>
<organism evidence="10 11">
    <name type="scientific">Thiomicrospira aerophila AL3</name>
    <dbReference type="NCBI Taxonomy" id="717772"/>
    <lineage>
        <taxon>Bacteria</taxon>
        <taxon>Pseudomonadati</taxon>
        <taxon>Pseudomonadota</taxon>
        <taxon>Gammaproteobacteria</taxon>
        <taxon>Thiotrichales</taxon>
        <taxon>Piscirickettsiaceae</taxon>
        <taxon>Thiomicrospira</taxon>
    </lineage>
</organism>
<evidence type="ECO:0000256" key="7">
    <source>
        <dbReference type="ARBA" id="ARBA00022989"/>
    </source>
</evidence>
<proteinExistence type="predicted"/>
<dbReference type="InterPro" id="IPR026046">
    <property type="entry name" value="UBIAD1"/>
</dbReference>
<dbReference type="PANTHER" id="PTHR13929:SF0">
    <property type="entry name" value="UBIA PRENYLTRANSFERASE DOMAIN-CONTAINING PROTEIN 1"/>
    <property type="match status" value="1"/>
</dbReference>
<feature type="transmembrane region" description="Helical" evidence="9">
    <location>
        <begin position="27"/>
        <end position="47"/>
    </location>
</feature>
<evidence type="ECO:0000256" key="2">
    <source>
        <dbReference type="ARBA" id="ARBA00004863"/>
    </source>
</evidence>
<evidence type="ECO:0000313" key="11">
    <source>
        <dbReference type="Proteomes" id="UP000005380"/>
    </source>
</evidence>
<dbReference type="AlphaFoldDB" id="W0DRN6"/>
<dbReference type="PANTHER" id="PTHR13929">
    <property type="entry name" value="1,4-DIHYDROXY-2-NAPHTHOATE OCTAPRENYLTRANSFERASE"/>
    <property type="match status" value="1"/>
</dbReference>
<feature type="transmembrane region" description="Helical" evidence="9">
    <location>
        <begin position="188"/>
        <end position="207"/>
    </location>
</feature>